<feature type="chain" id="PRO_5018327095" evidence="1">
    <location>
        <begin position="21"/>
        <end position="164"/>
    </location>
</feature>
<sequence length="164" mass="17646">MKLSLLFAIAAAGFVSTTFAFPAPIEVEVEAVQPVELSNATSAGEISSTTSNVNPAHVESGSDDAEVVAVDYHLITACHDANYKNCFKIYGYLDNCLNLNGDQNDAITSIDNSRGVFWTYDCRFYEHQNCAGNNLFIGAGSYLTNVGPTWNDQLSSVLCTAEGK</sequence>
<name>A0A3N4IFJ7_ASCIM</name>
<organism evidence="2 3">
    <name type="scientific">Ascobolus immersus RN42</name>
    <dbReference type="NCBI Taxonomy" id="1160509"/>
    <lineage>
        <taxon>Eukaryota</taxon>
        <taxon>Fungi</taxon>
        <taxon>Dikarya</taxon>
        <taxon>Ascomycota</taxon>
        <taxon>Pezizomycotina</taxon>
        <taxon>Pezizomycetes</taxon>
        <taxon>Pezizales</taxon>
        <taxon>Ascobolaceae</taxon>
        <taxon>Ascobolus</taxon>
    </lineage>
</organism>
<dbReference type="Proteomes" id="UP000275078">
    <property type="component" value="Unassembled WGS sequence"/>
</dbReference>
<keyword evidence="3" id="KW-1185">Reference proteome</keyword>
<dbReference type="AlphaFoldDB" id="A0A3N4IFJ7"/>
<proteinExistence type="predicted"/>
<accession>A0A3N4IFJ7</accession>
<reference evidence="2 3" key="1">
    <citation type="journal article" date="2018" name="Nat. Ecol. Evol.">
        <title>Pezizomycetes genomes reveal the molecular basis of ectomycorrhizal truffle lifestyle.</title>
        <authorList>
            <person name="Murat C."/>
            <person name="Payen T."/>
            <person name="Noel B."/>
            <person name="Kuo A."/>
            <person name="Morin E."/>
            <person name="Chen J."/>
            <person name="Kohler A."/>
            <person name="Krizsan K."/>
            <person name="Balestrini R."/>
            <person name="Da Silva C."/>
            <person name="Montanini B."/>
            <person name="Hainaut M."/>
            <person name="Levati E."/>
            <person name="Barry K.W."/>
            <person name="Belfiori B."/>
            <person name="Cichocki N."/>
            <person name="Clum A."/>
            <person name="Dockter R.B."/>
            <person name="Fauchery L."/>
            <person name="Guy J."/>
            <person name="Iotti M."/>
            <person name="Le Tacon F."/>
            <person name="Lindquist E.A."/>
            <person name="Lipzen A."/>
            <person name="Malagnac F."/>
            <person name="Mello A."/>
            <person name="Molinier V."/>
            <person name="Miyauchi S."/>
            <person name="Poulain J."/>
            <person name="Riccioni C."/>
            <person name="Rubini A."/>
            <person name="Sitrit Y."/>
            <person name="Splivallo R."/>
            <person name="Traeger S."/>
            <person name="Wang M."/>
            <person name="Zifcakova L."/>
            <person name="Wipf D."/>
            <person name="Zambonelli A."/>
            <person name="Paolocci F."/>
            <person name="Nowrousian M."/>
            <person name="Ottonello S."/>
            <person name="Baldrian P."/>
            <person name="Spatafora J.W."/>
            <person name="Henrissat B."/>
            <person name="Nagy L.G."/>
            <person name="Aury J.M."/>
            <person name="Wincker P."/>
            <person name="Grigoriev I.V."/>
            <person name="Bonfante P."/>
            <person name="Martin F.M."/>
        </authorList>
    </citation>
    <scope>NUCLEOTIDE SEQUENCE [LARGE SCALE GENOMIC DNA]</scope>
    <source>
        <strain evidence="2 3">RN42</strain>
    </source>
</reference>
<evidence type="ECO:0000313" key="3">
    <source>
        <dbReference type="Proteomes" id="UP000275078"/>
    </source>
</evidence>
<dbReference type="EMBL" id="ML119660">
    <property type="protein sequence ID" value="RPA84217.1"/>
    <property type="molecule type" value="Genomic_DNA"/>
</dbReference>
<evidence type="ECO:0000256" key="1">
    <source>
        <dbReference type="SAM" id="SignalP"/>
    </source>
</evidence>
<evidence type="ECO:0000313" key="2">
    <source>
        <dbReference type="EMBL" id="RPA84217.1"/>
    </source>
</evidence>
<protein>
    <submittedName>
        <fullName evidence="2">Uncharacterized protein</fullName>
    </submittedName>
</protein>
<feature type="signal peptide" evidence="1">
    <location>
        <begin position="1"/>
        <end position="20"/>
    </location>
</feature>
<keyword evidence="1" id="KW-0732">Signal</keyword>
<dbReference type="OrthoDB" id="2910287at2759"/>
<gene>
    <name evidence="2" type="ORF">BJ508DRAFT_412913</name>
</gene>
<dbReference type="Gene3D" id="2.60.20.10">
    <property type="entry name" value="Crystallins"/>
    <property type="match status" value="1"/>
</dbReference>